<accession>A0A6G1IK86</accession>
<keyword evidence="2" id="KW-0732">Signal</keyword>
<gene>
    <name evidence="3" type="ORF">K458DRAFT_394907</name>
</gene>
<feature type="signal peptide" evidence="2">
    <location>
        <begin position="1"/>
        <end position="27"/>
    </location>
</feature>
<feature type="compositionally biased region" description="Basic residues" evidence="1">
    <location>
        <begin position="247"/>
        <end position="258"/>
    </location>
</feature>
<feature type="region of interest" description="Disordered" evidence="1">
    <location>
        <begin position="239"/>
        <end position="338"/>
    </location>
</feature>
<sequence length="338" mass="38232">MSGIKENASSLSWVLKVTLLHLSIIEAFSQIALESRNSRIQKLPSLAIRDVAHGSTECAAYLGDVASRIRNYAKEAVDNVEYHFRAVFSDFCSGNTSFILPNRILEAFEYKPSNDGDFVISSDHEGEDQEINFGDLRRKVEALHLKGVMTYPKLSRLKRMKWRRWKKKNARIMRNTGDDDAESEWEGFRPSSPENAVEDQANGLRHLHADGKKHLVPADYKTCPALGCRKKRLPSSKLLPYSLPYKNRQKVAPKRRSSKQKEKNQQSKNSEAKTSEAGSTTAAARAQGQKRKSGKEAEPANKKAETTKPTDEVKTYPAHKGLYATTYRLFPRSEYRKA</sequence>
<organism evidence="3 4">
    <name type="scientific">Lentithecium fluviatile CBS 122367</name>
    <dbReference type="NCBI Taxonomy" id="1168545"/>
    <lineage>
        <taxon>Eukaryota</taxon>
        <taxon>Fungi</taxon>
        <taxon>Dikarya</taxon>
        <taxon>Ascomycota</taxon>
        <taxon>Pezizomycotina</taxon>
        <taxon>Dothideomycetes</taxon>
        <taxon>Pleosporomycetidae</taxon>
        <taxon>Pleosporales</taxon>
        <taxon>Massarineae</taxon>
        <taxon>Lentitheciaceae</taxon>
        <taxon>Lentithecium</taxon>
    </lineage>
</organism>
<feature type="chain" id="PRO_5026334695" evidence="2">
    <location>
        <begin position="28"/>
        <end position="338"/>
    </location>
</feature>
<dbReference type="EMBL" id="MU005612">
    <property type="protein sequence ID" value="KAF2678361.1"/>
    <property type="molecule type" value="Genomic_DNA"/>
</dbReference>
<reference evidence="3" key="1">
    <citation type="journal article" date="2020" name="Stud. Mycol.">
        <title>101 Dothideomycetes genomes: a test case for predicting lifestyles and emergence of pathogens.</title>
        <authorList>
            <person name="Haridas S."/>
            <person name="Albert R."/>
            <person name="Binder M."/>
            <person name="Bloem J."/>
            <person name="Labutti K."/>
            <person name="Salamov A."/>
            <person name="Andreopoulos B."/>
            <person name="Baker S."/>
            <person name="Barry K."/>
            <person name="Bills G."/>
            <person name="Bluhm B."/>
            <person name="Cannon C."/>
            <person name="Castanera R."/>
            <person name="Culley D."/>
            <person name="Daum C."/>
            <person name="Ezra D."/>
            <person name="Gonzalez J."/>
            <person name="Henrissat B."/>
            <person name="Kuo A."/>
            <person name="Liang C."/>
            <person name="Lipzen A."/>
            <person name="Lutzoni F."/>
            <person name="Magnuson J."/>
            <person name="Mondo S."/>
            <person name="Nolan M."/>
            <person name="Ohm R."/>
            <person name="Pangilinan J."/>
            <person name="Park H.-J."/>
            <person name="Ramirez L."/>
            <person name="Alfaro M."/>
            <person name="Sun H."/>
            <person name="Tritt A."/>
            <person name="Yoshinaga Y."/>
            <person name="Zwiers L.-H."/>
            <person name="Turgeon B."/>
            <person name="Goodwin S."/>
            <person name="Spatafora J."/>
            <person name="Crous P."/>
            <person name="Grigoriev I."/>
        </authorList>
    </citation>
    <scope>NUCLEOTIDE SEQUENCE</scope>
    <source>
        <strain evidence="3">CBS 122367</strain>
    </source>
</reference>
<feature type="compositionally biased region" description="Basic and acidic residues" evidence="1">
    <location>
        <begin position="294"/>
        <end position="314"/>
    </location>
</feature>
<dbReference type="AlphaFoldDB" id="A0A6G1IK86"/>
<evidence type="ECO:0000256" key="2">
    <source>
        <dbReference type="SAM" id="SignalP"/>
    </source>
</evidence>
<evidence type="ECO:0000313" key="4">
    <source>
        <dbReference type="Proteomes" id="UP000799291"/>
    </source>
</evidence>
<feature type="compositionally biased region" description="Basic and acidic residues" evidence="1">
    <location>
        <begin position="259"/>
        <end position="274"/>
    </location>
</feature>
<feature type="region of interest" description="Disordered" evidence="1">
    <location>
        <begin position="174"/>
        <end position="196"/>
    </location>
</feature>
<evidence type="ECO:0000256" key="1">
    <source>
        <dbReference type="SAM" id="MobiDB-lite"/>
    </source>
</evidence>
<protein>
    <submittedName>
        <fullName evidence="3">Uncharacterized protein</fullName>
    </submittedName>
</protein>
<name>A0A6G1IK86_9PLEO</name>
<evidence type="ECO:0000313" key="3">
    <source>
        <dbReference type="EMBL" id="KAF2678361.1"/>
    </source>
</evidence>
<dbReference type="Proteomes" id="UP000799291">
    <property type="component" value="Unassembled WGS sequence"/>
</dbReference>
<keyword evidence="4" id="KW-1185">Reference proteome</keyword>
<proteinExistence type="predicted"/>